<dbReference type="Pfam" id="PF05225">
    <property type="entry name" value="HTH_psq"/>
    <property type="match status" value="1"/>
</dbReference>
<dbReference type="PROSITE" id="PS50960">
    <property type="entry name" value="HTH_PSQ"/>
    <property type="match status" value="1"/>
</dbReference>
<evidence type="ECO:0000256" key="4">
    <source>
        <dbReference type="PROSITE-ProRule" id="PRU00320"/>
    </source>
</evidence>
<dbReference type="InterPro" id="IPR009057">
    <property type="entry name" value="Homeodomain-like_sf"/>
</dbReference>
<keyword evidence="8" id="KW-1185">Reference proteome</keyword>
<dbReference type="InterPro" id="IPR050863">
    <property type="entry name" value="CenT-Element_Derived"/>
</dbReference>
<evidence type="ECO:0000256" key="2">
    <source>
        <dbReference type="ARBA" id="ARBA00023125"/>
    </source>
</evidence>
<dbReference type="SUPFAM" id="SSF46689">
    <property type="entry name" value="Homeodomain-like"/>
    <property type="match status" value="1"/>
</dbReference>
<feature type="DNA-binding region" description="H-T-H motif" evidence="4">
    <location>
        <begin position="36"/>
        <end position="56"/>
    </location>
</feature>
<accession>A0A6J2YWY2</accession>
<organism evidence="8 9">
    <name type="scientific">Sitophilus oryzae</name>
    <name type="common">Rice weevil</name>
    <name type="synonym">Curculio oryzae</name>
    <dbReference type="NCBI Taxonomy" id="7048"/>
    <lineage>
        <taxon>Eukaryota</taxon>
        <taxon>Metazoa</taxon>
        <taxon>Ecdysozoa</taxon>
        <taxon>Arthropoda</taxon>
        <taxon>Hexapoda</taxon>
        <taxon>Insecta</taxon>
        <taxon>Pterygota</taxon>
        <taxon>Neoptera</taxon>
        <taxon>Endopterygota</taxon>
        <taxon>Coleoptera</taxon>
        <taxon>Polyphaga</taxon>
        <taxon>Cucujiformia</taxon>
        <taxon>Curculionidae</taxon>
        <taxon>Dryophthorinae</taxon>
        <taxon>Sitophilus</taxon>
    </lineage>
</organism>
<dbReference type="GO" id="GO:0003677">
    <property type="term" value="F:DNA binding"/>
    <property type="evidence" value="ECO:0007669"/>
    <property type="project" value="UniProtKB-UniRule"/>
</dbReference>
<feature type="compositionally biased region" description="Polar residues" evidence="5">
    <location>
        <begin position="573"/>
        <end position="591"/>
    </location>
</feature>
<dbReference type="InParanoid" id="A0A6J2YWY2"/>
<evidence type="ECO:0000313" key="8">
    <source>
        <dbReference type="Proteomes" id="UP000504635"/>
    </source>
</evidence>
<evidence type="ECO:0000259" key="6">
    <source>
        <dbReference type="PROSITE" id="PS50960"/>
    </source>
</evidence>
<sequence length="591" mass="66104">MPRSSLSPKAKGKRKTWDKQAMAEAVEMVRSKKMGLKKAVKLYKVPKSTLQRLVHDTEYSPEQVVEKKLGRKPVFSTEIEQQLVEYLLLMESKYFGLTRRDVKVMAYQLAVRNGIKHPFGNKEEAGRAWLDHFLNRHKQRLSIRTPTGTSYARANSFNRESVAKFFDILEMEYEKKKYTADRVFNVDETGLSIVQTKIPKVVGSKGKRQIGALTAAERGSLVTTICAMSASGIFVPPMLIFPRKNMTETLMRGAPLGSIGKCHPSGWVQSNLFTDWFRHFIKYTKPTIDDPLLLILDGHYSHTRNMEIIELARANYITIVSLPPHSTHKLQPLDKTFMGALKTHYSEEIRIWLRQNERPLGPYDIAELFGKAYLKCQTASIAINVFLKTELFPCNRGIFTDNDFLAAEHEAVMAESTTAQSYHIRASPPTTTHLCSFNISETDLAEAGCSSAQPSTTSSNSFVSPVVIGPVPKPKRKMSNKGRKATSAAVITSSPYKTDLENSLSSKPGSTKNISSLQSRGFSTDIVKTSGKRSTLKQSEKTALSLKISSKRIQRKRKISESSDSDESVHDGTVTSSDMESSVDNISSRTR</sequence>
<dbReference type="Gene3D" id="1.10.10.60">
    <property type="entry name" value="Homeodomain-like"/>
    <property type="match status" value="1"/>
</dbReference>
<dbReference type="InterPro" id="IPR006600">
    <property type="entry name" value="HTH_CenpB_DNA-bd_dom"/>
</dbReference>
<feature type="domain" description="HTH CENPB-type" evidence="7">
    <location>
        <begin position="67"/>
        <end position="143"/>
    </location>
</feature>
<dbReference type="AlphaFoldDB" id="A0A6J2YWY2"/>
<keyword evidence="3 4" id="KW-0539">Nucleus</keyword>
<evidence type="ECO:0000256" key="1">
    <source>
        <dbReference type="ARBA" id="ARBA00004123"/>
    </source>
</evidence>
<feature type="compositionally biased region" description="Low complexity" evidence="5">
    <location>
        <begin position="450"/>
        <end position="461"/>
    </location>
</feature>
<name>A0A6J2YWY2_SITOR</name>
<dbReference type="PROSITE" id="PS51253">
    <property type="entry name" value="HTH_CENPB"/>
    <property type="match status" value="1"/>
</dbReference>
<dbReference type="Pfam" id="PF03184">
    <property type="entry name" value="DDE_1"/>
    <property type="match status" value="1"/>
</dbReference>
<protein>
    <submittedName>
        <fullName evidence="9">Uncharacterized protein LOC115891112</fullName>
    </submittedName>
</protein>
<evidence type="ECO:0000256" key="5">
    <source>
        <dbReference type="SAM" id="MobiDB-lite"/>
    </source>
</evidence>
<keyword evidence="2 4" id="KW-0238">DNA-binding</keyword>
<comment type="subcellular location">
    <subcellularLocation>
        <location evidence="1 4">Nucleus</location>
    </subcellularLocation>
</comment>
<proteinExistence type="predicted"/>
<evidence type="ECO:0000313" key="9">
    <source>
        <dbReference type="RefSeq" id="XP_030767360.1"/>
    </source>
</evidence>
<feature type="compositionally biased region" description="Basic residues" evidence="5">
    <location>
        <begin position="549"/>
        <end position="558"/>
    </location>
</feature>
<dbReference type="GO" id="GO:0005634">
    <property type="term" value="C:nucleus"/>
    <property type="evidence" value="ECO:0007669"/>
    <property type="project" value="UniProtKB-SubCell"/>
</dbReference>
<dbReference type="PANTHER" id="PTHR19303">
    <property type="entry name" value="TRANSPOSON"/>
    <property type="match status" value="1"/>
</dbReference>
<feature type="compositionally biased region" description="Basic residues" evidence="5">
    <location>
        <begin position="473"/>
        <end position="484"/>
    </location>
</feature>
<dbReference type="GeneID" id="115891112"/>
<dbReference type="OrthoDB" id="8194222at2759"/>
<dbReference type="InterPro" id="IPR007889">
    <property type="entry name" value="HTH_Psq"/>
</dbReference>
<dbReference type="InterPro" id="IPR004875">
    <property type="entry name" value="DDE_SF_endonuclease_dom"/>
</dbReference>
<dbReference type="Pfam" id="PF03221">
    <property type="entry name" value="HTH_Tnp_Tc5"/>
    <property type="match status" value="1"/>
</dbReference>
<dbReference type="PANTHER" id="PTHR19303:SF74">
    <property type="entry name" value="POGO TRANSPOSABLE ELEMENT WITH KRAB DOMAIN"/>
    <property type="match status" value="1"/>
</dbReference>
<evidence type="ECO:0000259" key="7">
    <source>
        <dbReference type="PROSITE" id="PS51253"/>
    </source>
</evidence>
<dbReference type="Proteomes" id="UP000504635">
    <property type="component" value="Unplaced"/>
</dbReference>
<feature type="domain" description="HTH psq-type" evidence="6">
    <location>
        <begin position="8"/>
        <end position="60"/>
    </location>
</feature>
<gene>
    <name evidence="9" type="primary">LOC115891112</name>
</gene>
<evidence type="ECO:0000256" key="3">
    <source>
        <dbReference type="ARBA" id="ARBA00023242"/>
    </source>
</evidence>
<feature type="region of interest" description="Disordered" evidence="5">
    <location>
        <begin position="449"/>
        <end position="520"/>
    </location>
</feature>
<dbReference type="RefSeq" id="XP_030767360.1">
    <property type="nucleotide sequence ID" value="XM_030911500.1"/>
</dbReference>
<feature type="compositionally biased region" description="Polar residues" evidence="5">
    <location>
        <begin position="489"/>
        <end position="520"/>
    </location>
</feature>
<feature type="region of interest" description="Disordered" evidence="5">
    <location>
        <begin position="547"/>
        <end position="591"/>
    </location>
</feature>
<reference evidence="9" key="1">
    <citation type="submission" date="2025-08" db="UniProtKB">
        <authorList>
            <consortium name="RefSeq"/>
        </authorList>
    </citation>
    <scope>IDENTIFICATION</scope>
    <source>
        <tissue evidence="9">Gonads</tissue>
    </source>
</reference>
<dbReference type="KEGG" id="soy:115891112"/>